<reference evidence="3" key="1">
    <citation type="submission" date="2025-05" db="UniProtKB">
        <authorList>
            <consortium name="Ensembl"/>
        </authorList>
    </citation>
    <scope>IDENTIFICATION</scope>
</reference>
<dbReference type="GO" id="GO:0019888">
    <property type="term" value="F:protein phosphatase regulator activity"/>
    <property type="evidence" value="ECO:0007669"/>
    <property type="project" value="InterPro"/>
</dbReference>
<dbReference type="GO" id="GO:0000159">
    <property type="term" value="C:protein phosphatase type 2A complex"/>
    <property type="evidence" value="ECO:0007669"/>
    <property type="project" value="InterPro"/>
</dbReference>
<proteinExistence type="predicted"/>
<evidence type="ECO:0000313" key="4">
    <source>
        <dbReference type="Proteomes" id="UP000694416"/>
    </source>
</evidence>
<dbReference type="PANTHER" id="PTHR11871">
    <property type="entry name" value="PROTEIN PHOSPHATASE PP2A REGULATORY SUBUNIT B"/>
    <property type="match status" value="1"/>
</dbReference>
<accession>A0A8C9HSZ0</accession>
<protein>
    <submittedName>
        <fullName evidence="3">Uncharacterized protein</fullName>
    </submittedName>
</protein>
<evidence type="ECO:0000313" key="3">
    <source>
        <dbReference type="Ensembl" id="ENSPTEP00000022578.1"/>
    </source>
</evidence>
<keyword evidence="4" id="KW-1185">Reference proteome</keyword>
<dbReference type="Gene3D" id="2.130.10.10">
    <property type="entry name" value="YVTN repeat-like/Quinoprotein amine dehydrogenase"/>
    <property type="match status" value="1"/>
</dbReference>
<dbReference type="PRINTS" id="PR00600">
    <property type="entry name" value="PP2APR55"/>
</dbReference>
<dbReference type="Ensembl" id="ENSPTET00000032075.1">
    <property type="protein sequence ID" value="ENSPTEP00000022303.1"/>
    <property type="gene ID" value="ENSPTEG00000023260.1"/>
</dbReference>
<dbReference type="InterPro" id="IPR015943">
    <property type="entry name" value="WD40/YVTN_repeat-like_dom_sf"/>
</dbReference>
<evidence type="ECO:0000256" key="2">
    <source>
        <dbReference type="ARBA" id="ARBA00022737"/>
    </source>
</evidence>
<keyword evidence="2" id="KW-0677">Repeat</keyword>
<sequence length="143" mass="15775">MEELTEVITAAEFHPHQCNVFVYSSSKGTIRLCDMRSSALCDRHSKFFEEPEDPSSRSFFSEIISSISDVKFSHSGRYMMTRDYLAGRWRPTKSTSTCAASSAPSMRTTASLTSLSVAGTVRIAPSAHSGNHCAREQQVVVQS</sequence>
<name>A0A8C9HSZ0_9PRIM</name>
<keyword evidence="1" id="KW-0853">WD repeat</keyword>
<dbReference type="InterPro" id="IPR000009">
    <property type="entry name" value="PP2A_PR55"/>
</dbReference>
<dbReference type="InterPro" id="IPR036322">
    <property type="entry name" value="WD40_repeat_dom_sf"/>
</dbReference>
<dbReference type="SUPFAM" id="SSF50978">
    <property type="entry name" value="WD40 repeat-like"/>
    <property type="match status" value="1"/>
</dbReference>
<dbReference type="Proteomes" id="UP000694416">
    <property type="component" value="Unplaced"/>
</dbReference>
<dbReference type="Ensembl" id="ENSPTET00000032460.1">
    <property type="protein sequence ID" value="ENSPTEP00000022599.1"/>
    <property type="gene ID" value="ENSPTEG00000023507.1"/>
</dbReference>
<organism evidence="3 4">
    <name type="scientific">Piliocolobus tephrosceles</name>
    <name type="common">Ugandan red Colobus</name>
    <dbReference type="NCBI Taxonomy" id="591936"/>
    <lineage>
        <taxon>Eukaryota</taxon>
        <taxon>Metazoa</taxon>
        <taxon>Chordata</taxon>
        <taxon>Craniata</taxon>
        <taxon>Vertebrata</taxon>
        <taxon>Euteleostomi</taxon>
        <taxon>Mammalia</taxon>
        <taxon>Eutheria</taxon>
        <taxon>Euarchontoglires</taxon>
        <taxon>Primates</taxon>
        <taxon>Haplorrhini</taxon>
        <taxon>Catarrhini</taxon>
        <taxon>Cercopithecidae</taxon>
        <taxon>Colobinae</taxon>
        <taxon>Piliocolobus</taxon>
    </lineage>
</organism>
<dbReference type="Ensembl" id="ENSPTET00000032115.1">
    <property type="protein sequence ID" value="ENSPTEP00000022330.1"/>
    <property type="gene ID" value="ENSPTEG00000023286.1"/>
</dbReference>
<evidence type="ECO:0000256" key="1">
    <source>
        <dbReference type="ARBA" id="ARBA00022574"/>
    </source>
</evidence>
<dbReference type="AlphaFoldDB" id="A0A8C9HSZ0"/>
<dbReference type="Ensembl" id="ENSPTET00000032436.1">
    <property type="protein sequence ID" value="ENSPTEP00000022578.1"/>
    <property type="gene ID" value="ENSPTEG00000023490.1"/>
</dbReference>